<proteinExistence type="predicted"/>
<reference evidence="1 2" key="1">
    <citation type="submission" date="2021-06" db="EMBL/GenBank/DDBJ databases">
        <title>Caerostris darwini draft genome.</title>
        <authorList>
            <person name="Kono N."/>
            <person name="Arakawa K."/>
        </authorList>
    </citation>
    <scope>NUCLEOTIDE SEQUENCE [LARGE SCALE GENOMIC DNA]</scope>
</reference>
<accession>A0AAV4X1C7</accession>
<evidence type="ECO:0000313" key="1">
    <source>
        <dbReference type="EMBL" id="GIY88990.1"/>
    </source>
</evidence>
<keyword evidence="2" id="KW-1185">Reference proteome</keyword>
<protein>
    <submittedName>
        <fullName evidence="1">Uncharacterized protein</fullName>
    </submittedName>
</protein>
<dbReference type="Proteomes" id="UP001054837">
    <property type="component" value="Unassembled WGS sequence"/>
</dbReference>
<dbReference type="EMBL" id="BPLQ01015557">
    <property type="protein sequence ID" value="GIY88990.1"/>
    <property type="molecule type" value="Genomic_DNA"/>
</dbReference>
<dbReference type="AlphaFoldDB" id="A0AAV4X1C7"/>
<evidence type="ECO:0000313" key="2">
    <source>
        <dbReference type="Proteomes" id="UP001054837"/>
    </source>
</evidence>
<name>A0AAV4X1C7_9ARAC</name>
<comment type="caution">
    <text evidence="1">The sequence shown here is derived from an EMBL/GenBank/DDBJ whole genome shotgun (WGS) entry which is preliminary data.</text>
</comment>
<gene>
    <name evidence="1" type="ORF">CDAR_510041</name>
</gene>
<organism evidence="1 2">
    <name type="scientific">Caerostris darwini</name>
    <dbReference type="NCBI Taxonomy" id="1538125"/>
    <lineage>
        <taxon>Eukaryota</taxon>
        <taxon>Metazoa</taxon>
        <taxon>Ecdysozoa</taxon>
        <taxon>Arthropoda</taxon>
        <taxon>Chelicerata</taxon>
        <taxon>Arachnida</taxon>
        <taxon>Araneae</taxon>
        <taxon>Araneomorphae</taxon>
        <taxon>Entelegynae</taxon>
        <taxon>Araneoidea</taxon>
        <taxon>Araneidae</taxon>
        <taxon>Caerostris</taxon>
    </lineage>
</organism>
<sequence>MLSSSSSAVIVFYSSEFCYHRLSLLPSCNTASFLCCQRFQMLSSFSSAVIVFYSVTSATIVSHCSHHVTLLRVTFLLPTFPTAVIVF</sequence>